<reference evidence="2" key="1">
    <citation type="submission" date="2020-08" db="EMBL/GenBank/DDBJ databases">
        <title>Multicomponent nature underlies the extraordinary mechanical properties of spider dragline silk.</title>
        <authorList>
            <person name="Kono N."/>
            <person name="Nakamura H."/>
            <person name="Mori M."/>
            <person name="Yoshida Y."/>
            <person name="Ohtoshi R."/>
            <person name="Malay A.D."/>
            <person name="Moran D.A.P."/>
            <person name="Tomita M."/>
            <person name="Numata K."/>
            <person name="Arakawa K."/>
        </authorList>
    </citation>
    <scope>NUCLEOTIDE SEQUENCE</scope>
</reference>
<sequence length="148" mass="16442">MRTKYSERAKTLSHSEPHSHTDKCTTYLQKTPFSDISGCIQIVHKSPDDYTVSSTNNKCGLAPFKATPWASAYKEKDEAFSFPGYYYSLNGAALSDYVRKMPVLFNPAFGRAGEKLSPQSQLEPTPKRLGKNGMNISLLIVCPDVILT</sequence>
<organism evidence="2 3">
    <name type="scientific">Trichonephila inaurata madagascariensis</name>
    <dbReference type="NCBI Taxonomy" id="2747483"/>
    <lineage>
        <taxon>Eukaryota</taxon>
        <taxon>Metazoa</taxon>
        <taxon>Ecdysozoa</taxon>
        <taxon>Arthropoda</taxon>
        <taxon>Chelicerata</taxon>
        <taxon>Arachnida</taxon>
        <taxon>Araneae</taxon>
        <taxon>Araneomorphae</taxon>
        <taxon>Entelegynae</taxon>
        <taxon>Araneoidea</taxon>
        <taxon>Nephilidae</taxon>
        <taxon>Trichonephila</taxon>
        <taxon>Trichonephila inaurata</taxon>
    </lineage>
</organism>
<evidence type="ECO:0000313" key="2">
    <source>
        <dbReference type="EMBL" id="GFS60700.1"/>
    </source>
</evidence>
<accession>A0A8X6IUB6</accession>
<feature type="region of interest" description="Disordered" evidence="1">
    <location>
        <begin position="1"/>
        <end position="21"/>
    </location>
</feature>
<proteinExistence type="predicted"/>
<evidence type="ECO:0000256" key="1">
    <source>
        <dbReference type="SAM" id="MobiDB-lite"/>
    </source>
</evidence>
<protein>
    <submittedName>
        <fullName evidence="2">Uncharacterized protein</fullName>
    </submittedName>
</protein>
<dbReference type="AlphaFoldDB" id="A0A8X6IUB6"/>
<name>A0A8X6IUB6_9ARAC</name>
<comment type="caution">
    <text evidence="2">The sequence shown here is derived from an EMBL/GenBank/DDBJ whole genome shotgun (WGS) entry which is preliminary data.</text>
</comment>
<dbReference type="EMBL" id="BMAV01027592">
    <property type="protein sequence ID" value="GFS60700.1"/>
    <property type="molecule type" value="Genomic_DNA"/>
</dbReference>
<evidence type="ECO:0000313" key="3">
    <source>
        <dbReference type="Proteomes" id="UP000886998"/>
    </source>
</evidence>
<gene>
    <name evidence="2" type="ORF">TNIN_417471</name>
</gene>
<dbReference type="Proteomes" id="UP000886998">
    <property type="component" value="Unassembled WGS sequence"/>
</dbReference>
<keyword evidence="3" id="KW-1185">Reference proteome</keyword>